<proteinExistence type="predicted"/>
<dbReference type="RefSeq" id="WP_086066513.1">
    <property type="nucleotide sequence ID" value="NZ_CP021108.1"/>
</dbReference>
<dbReference type="InterPro" id="IPR006311">
    <property type="entry name" value="TAT_signal"/>
</dbReference>
<dbReference type="InterPro" id="IPR000674">
    <property type="entry name" value="Ald_Oxase/Xan_DH_a/b"/>
</dbReference>
<dbReference type="PANTHER" id="PTHR47495:SF1">
    <property type="entry name" value="BLL3820 PROTEIN"/>
    <property type="match status" value="1"/>
</dbReference>
<dbReference type="SUPFAM" id="SSF56003">
    <property type="entry name" value="Molybdenum cofactor-binding domain"/>
    <property type="match status" value="2"/>
</dbReference>
<dbReference type="InterPro" id="IPR052516">
    <property type="entry name" value="N-heterocyclic_Hydroxylase"/>
</dbReference>
<evidence type="ECO:0000313" key="4">
    <source>
        <dbReference type="Proteomes" id="UP000194151"/>
    </source>
</evidence>
<dbReference type="STRING" id="1416806.CAL12_21720"/>
<accession>A0A1W6YQ20</accession>
<dbReference type="AlphaFoldDB" id="A0A1W6YQ20"/>
<dbReference type="PANTHER" id="PTHR47495">
    <property type="entry name" value="ALDEHYDE DEHYDROGENASE"/>
    <property type="match status" value="1"/>
</dbReference>
<dbReference type="EMBL" id="CP021108">
    <property type="protein sequence ID" value="ARP83175.1"/>
    <property type="molecule type" value="Genomic_DNA"/>
</dbReference>
<dbReference type="Gene3D" id="3.30.365.10">
    <property type="entry name" value="Aldehyde oxidase/xanthine dehydrogenase, molybdopterin binding domain"/>
    <property type="match status" value="4"/>
</dbReference>
<dbReference type="Gene3D" id="3.90.1170.50">
    <property type="entry name" value="Aldehyde oxidase/xanthine dehydrogenase, a/b hammerhead"/>
    <property type="match status" value="1"/>
</dbReference>
<organism evidence="3 4">
    <name type="scientific">Bordetella genomosp. 8</name>
    <dbReference type="NCBI Taxonomy" id="1416806"/>
    <lineage>
        <taxon>Bacteria</taxon>
        <taxon>Pseudomonadati</taxon>
        <taxon>Pseudomonadota</taxon>
        <taxon>Betaproteobacteria</taxon>
        <taxon>Burkholderiales</taxon>
        <taxon>Alcaligenaceae</taxon>
        <taxon>Bordetella</taxon>
    </lineage>
</organism>
<dbReference type="InterPro" id="IPR046867">
    <property type="entry name" value="AldOxase/xan_DH_MoCoBD2"/>
</dbReference>
<dbReference type="OrthoDB" id="6073217at2"/>
<keyword evidence="4" id="KW-1185">Reference proteome</keyword>
<dbReference type="KEGG" id="bgv:CAL12_21720"/>
<evidence type="ECO:0000259" key="2">
    <source>
        <dbReference type="SMART" id="SM01008"/>
    </source>
</evidence>
<gene>
    <name evidence="3" type="ORF">CAL12_21720</name>
</gene>
<protein>
    <submittedName>
        <fullName evidence="3">Aldehyde dehydrogenase</fullName>
    </submittedName>
</protein>
<dbReference type="Pfam" id="PF20256">
    <property type="entry name" value="MoCoBD_2"/>
    <property type="match status" value="2"/>
</dbReference>
<dbReference type="GO" id="GO:0016491">
    <property type="term" value="F:oxidoreductase activity"/>
    <property type="evidence" value="ECO:0007669"/>
    <property type="project" value="InterPro"/>
</dbReference>
<dbReference type="InterPro" id="IPR008274">
    <property type="entry name" value="AldOxase/xan_DH_MoCoBD1"/>
</dbReference>
<evidence type="ECO:0000256" key="1">
    <source>
        <dbReference type="SAM" id="MobiDB-lite"/>
    </source>
</evidence>
<reference evidence="3 4" key="1">
    <citation type="submission" date="2017-05" db="EMBL/GenBank/DDBJ databases">
        <title>Complete and WGS of Bordetella genogroups.</title>
        <authorList>
            <person name="Spilker T."/>
            <person name="LiPuma J."/>
        </authorList>
    </citation>
    <scope>NUCLEOTIDE SEQUENCE [LARGE SCALE GENOMIC DNA]</scope>
    <source>
        <strain evidence="3 4">AU19157</strain>
    </source>
</reference>
<dbReference type="SMART" id="SM01008">
    <property type="entry name" value="Ald_Xan_dh_C"/>
    <property type="match status" value="1"/>
</dbReference>
<dbReference type="Pfam" id="PF02738">
    <property type="entry name" value="MoCoBD_1"/>
    <property type="match status" value="1"/>
</dbReference>
<dbReference type="Proteomes" id="UP000194151">
    <property type="component" value="Chromosome"/>
</dbReference>
<name>A0A1W6YQ20_9BORD</name>
<sequence length="762" mass="82631">MSASRITRPSAPRHSSGASPELPQDPTRRRFLAAGAITVGFSLLPHMPAMAQEAASKGPKLPGNLNTTPMLDAWVRLDETGKLTVFTGKAELGTGVRTAFIQIAAEELDVAPEAVHLVTADTARTPNEGYTAGSHSVADSGTAILNAAAQVRGLLVQAAADRLKVAVDTLTVAKGVIQAPDGRRLTYGEAVAGLDLHRAAQPESPLKDPRTHTVLGQPMQRVDIPGKVTGGASYVQDMRLPGMVHARVVRQPSYGARLIKADFDGVQAMPGVIKVVRDGNYLAVVAQDEWQAIVAMRALAQSAQWEETYVLPDESGIHDYLKSLPSREIDVIDRKGPAAPGVRTLKARYSKPYLTHGSIGPSCAIGHFDNGAMTVWTHTQGVFPLRKGLAEMLSLPQDKVRCIHVEGSGCYGHNGADDVAADAALVARAVPGRPVRVQWMRDQEHTWEPAGPPMVTEVQASLDAQGNVVDWQYEIWSNSHNQRIDNAGRMIPTWALAQPFTPAPPVPIPMPEGGGDRNSIPLYAFPNTKVLHHFIPEMPLRVSAMRSLGAYMNIFAIESFMDELAAAAQADPVEYRLRHIKDPRARDVIQLAAQRFGWDPKRKREPGRGFGFSFAMYKNLMAYLAIGMELTVDRDTGEVHIHRAVAAIDTGQIVNPDGVRNQVEGGIIQSTSWTLYEQLHFDKRRVTTFDWSTYPILRFSNVPDKIEVHLIDRPGAPFLGAGEASQGPASACVANAIADATGMRLRSTPLAAGPRLKDYPHA</sequence>
<feature type="domain" description="Aldehyde oxidase/xanthine dehydrogenase a/b hammerhead" evidence="2">
    <location>
        <begin position="229"/>
        <end position="309"/>
    </location>
</feature>
<evidence type="ECO:0000313" key="3">
    <source>
        <dbReference type="EMBL" id="ARP83175.1"/>
    </source>
</evidence>
<feature type="region of interest" description="Disordered" evidence="1">
    <location>
        <begin position="1"/>
        <end position="25"/>
    </location>
</feature>
<dbReference type="PROSITE" id="PS51318">
    <property type="entry name" value="TAT"/>
    <property type="match status" value="1"/>
</dbReference>
<dbReference type="InterPro" id="IPR037165">
    <property type="entry name" value="AldOxase/xan_DH_Mopterin-bd_sf"/>
</dbReference>
<dbReference type="InterPro" id="IPR012368">
    <property type="entry name" value="OxRdtase_Mopterin-bd_su_IorB"/>
</dbReference>
<dbReference type="PIRSF" id="PIRSF036389">
    <property type="entry name" value="IOR_B"/>
    <property type="match status" value="1"/>
</dbReference>